<reference evidence="1 2" key="1">
    <citation type="submission" date="2012-10" db="EMBL/GenBank/DDBJ databases">
        <authorList>
            <person name="Strain E.A."/>
            <person name="Brown E."/>
            <person name="Allard M.W."/>
            <person name="Gonzalez-Escalona N."/>
            <person name="Timme R."/>
        </authorList>
    </citation>
    <scope>NUCLEOTIDE SEQUENCE [LARGE SCALE GENOMIC DNA]</scope>
    <source>
        <strain evidence="1 2">CFSAN001627</strain>
    </source>
</reference>
<evidence type="ECO:0000313" key="1">
    <source>
        <dbReference type="EMBL" id="EKN38017.1"/>
    </source>
</evidence>
<protein>
    <submittedName>
        <fullName evidence="1">Uncharacterized protein</fullName>
    </submittedName>
</protein>
<sequence length="38" mass="4563">SYRVKLTKKSVKYISILEGEVYYIPSDNEDKISKFYEE</sequence>
<dbReference type="EMBL" id="AMXI01001564">
    <property type="protein sequence ID" value="EKN38017.1"/>
    <property type="molecule type" value="Genomic_DNA"/>
</dbReference>
<dbReference type="Proteomes" id="UP000011944">
    <property type="component" value="Unassembled WGS sequence"/>
</dbReference>
<comment type="caution">
    <text evidence="1">The sequence shown here is derived from an EMBL/GenBank/DDBJ whole genome shotgun (WGS) entry which is preliminary data.</text>
</comment>
<accession>M1ZSV1</accession>
<organism evidence="1 2">
    <name type="scientific">Clostridium botulinum CFSAN001627</name>
    <dbReference type="NCBI Taxonomy" id="1232189"/>
    <lineage>
        <taxon>Bacteria</taxon>
        <taxon>Bacillati</taxon>
        <taxon>Bacillota</taxon>
        <taxon>Clostridia</taxon>
        <taxon>Eubacteriales</taxon>
        <taxon>Clostridiaceae</taxon>
        <taxon>Clostridium</taxon>
    </lineage>
</organism>
<evidence type="ECO:0000313" key="2">
    <source>
        <dbReference type="Proteomes" id="UP000011944"/>
    </source>
</evidence>
<feature type="non-terminal residue" evidence="1">
    <location>
        <position position="1"/>
    </location>
</feature>
<name>M1ZSV1_CLOBO</name>
<reference evidence="1 2" key="2">
    <citation type="submission" date="2013-03" db="EMBL/GenBank/DDBJ databases">
        <title>Diversity in Clostridium botulinum.</title>
        <authorList>
            <person name="Timme R.E."/>
            <person name="Allard M."/>
            <person name="Luo Y."/>
            <person name="Strain E."/>
            <person name="Gonzalez-Escalona N."/>
            <person name="Brown E."/>
        </authorList>
    </citation>
    <scope>NUCLEOTIDE SEQUENCE [LARGE SCALE GENOMIC DNA]</scope>
    <source>
        <strain evidence="1 2">CFSAN001627</strain>
    </source>
</reference>
<dbReference type="AlphaFoldDB" id="M1ZSV1"/>
<proteinExistence type="predicted"/>
<gene>
    <name evidence="1" type="ORF">CFSAN001627_24476</name>
</gene>